<organism evidence="1 2">
    <name type="scientific">Achaetomium macrosporum</name>
    <dbReference type="NCBI Taxonomy" id="79813"/>
    <lineage>
        <taxon>Eukaryota</taxon>
        <taxon>Fungi</taxon>
        <taxon>Dikarya</taxon>
        <taxon>Ascomycota</taxon>
        <taxon>Pezizomycotina</taxon>
        <taxon>Sordariomycetes</taxon>
        <taxon>Sordariomycetidae</taxon>
        <taxon>Sordariales</taxon>
        <taxon>Chaetomiaceae</taxon>
        <taxon>Achaetomium</taxon>
    </lineage>
</organism>
<proteinExistence type="predicted"/>
<gene>
    <name evidence="1" type="ORF">C8A03DRAFT_35926</name>
</gene>
<keyword evidence="2" id="KW-1185">Reference proteome</keyword>
<sequence>MAEHLKTHFDKTSTCYANEVGELEATVAKMESRGVLIPDSSDFNHPAGVHNFSLEPNGKTAFDAPQGFHVIVDILEIGNGGVERIHATEPW</sequence>
<dbReference type="EMBL" id="MU860208">
    <property type="protein sequence ID" value="KAK4236197.1"/>
    <property type="molecule type" value="Genomic_DNA"/>
</dbReference>
<evidence type="ECO:0000313" key="2">
    <source>
        <dbReference type="Proteomes" id="UP001303760"/>
    </source>
</evidence>
<evidence type="ECO:0000313" key="1">
    <source>
        <dbReference type="EMBL" id="KAK4236197.1"/>
    </source>
</evidence>
<accession>A0AAN7C7I1</accession>
<reference evidence="1" key="2">
    <citation type="submission" date="2023-05" db="EMBL/GenBank/DDBJ databases">
        <authorList>
            <consortium name="Lawrence Berkeley National Laboratory"/>
            <person name="Steindorff A."/>
            <person name="Hensen N."/>
            <person name="Bonometti L."/>
            <person name="Westerberg I."/>
            <person name="Brannstrom I.O."/>
            <person name="Guillou S."/>
            <person name="Cros-Aarteil S."/>
            <person name="Calhoun S."/>
            <person name="Haridas S."/>
            <person name="Kuo A."/>
            <person name="Mondo S."/>
            <person name="Pangilinan J."/>
            <person name="Riley R."/>
            <person name="Labutti K."/>
            <person name="Andreopoulos B."/>
            <person name="Lipzen A."/>
            <person name="Chen C."/>
            <person name="Yanf M."/>
            <person name="Daum C."/>
            <person name="Ng V."/>
            <person name="Clum A."/>
            <person name="Ohm R."/>
            <person name="Martin F."/>
            <person name="Silar P."/>
            <person name="Natvig D."/>
            <person name="Lalanne C."/>
            <person name="Gautier V."/>
            <person name="Ament-Velasquez S.L."/>
            <person name="Kruys A."/>
            <person name="Hutchinson M.I."/>
            <person name="Powell A.J."/>
            <person name="Barry K."/>
            <person name="Miller A.N."/>
            <person name="Grigoriev I.V."/>
            <person name="Debuchy R."/>
            <person name="Gladieux P."/>
            <person name="Thoren M.H."/>
            <person name="Johannesson H."/>
        </authorList>
    </citation>
    <scope>NUCLEOTIDE SEQUENCE</scope>
    <source>
        <strain evidence="1">CBS 532.94</strain>
    </source>
</reference>
<protein>
    <submittedName>
        <fullName evidence="1">Uncharacterized protein</fullName>
    </submittedName>
</protein>
<dbReference type="Proteomes" id="UP001303760">
    <property type="component" value="Unassembled WGS sequence"/>
</dbReference>
<comment type="caution">
    <text evidence="1">The sequence shown here is derived from an EMBL/GenBank/DDBJ whole genome shotgun (WGS) entry which is preliminary data.</text>
</comment>
<reference evidence="1" key="1">
    <citation type="journal article" date="2023" name="Mol. Phylogenet. Evol.">
        <title>Genome-scale phylogeny and comparative genomics of the fungal order Sordariales.</title>
        <authorList>
            <person name="Hensen N."/>
            <person name="Bonometti L."/>
            <person name="Westerberg I."/>
            <person name="Brannstrom I.O."/>
            <person name="Guillou S."/>
            <person name="Cros-Aarteil S."/>
            <person name="Calhoun S."/>
            <person name="Haridas S."/>
            <person name="Kuo A."/>
            <person name="Mondo S."/>
            <person name="Pangilinan J."/>
            <person name="Riley R."/>
            <person name="LaButti K."/>
            <person name="Andreopoulos B."/>
            <person name="Lipzen A."/>
            <person name="Chen C."/>
            <person name="Yan M."/>
            <person name="Daum C."/>
            <person name="Ng V."/>
            <person name="Clum A."/>
            <person name="Steindorff A."/>
            <person name="Ohm R.A."/>
            <person name="Martin F."/>
            <person name="Silar P."/>
            <person name="Natvig D.O."/>
            <person name="Lalanne C."/>
            <person name="Gautier V."/>
            <person name="Ament-Velasquez S.L."/>
            <person name="Kruys A."/>
            <person name="Hutchinson M.I."/>
            <person name="Powell A.J."/>
            <person name="Barry K."/>
            <person name="Miller A.N."/>
            <person name="Grigoriev I.V."/>
            <person name="Debuchy R."/>
            <person name="Gladieux P."/>
            <person name="Hiltunen Thoren M."/>
            <person name="Johannesson H."/>
        </authorList>
    </citation>
    <scope>NUCLEOTIDE SEQUENCE</scope>
    <source>
        <strain evidence="1">CBS 532.94</strain>
    </source>
</reference>
<dbReference type="AlphaFoldDB" id="A0AAN7C7I1"/>
<name>A0AAN7C7I1_9PEZI</name>